<dbReference type="AlphaFoldDB" id="A0A103E727"/>
<evidence type="ECO:0000313" key="3">
    <source>
        <dbReference type="Proteomes" id="UP000062788"/>
    </source>
</evidence>
<dbReference type="InterPro" id="IPR036390">
    <property type="entry name" value="WH_DNA-bd_sf"/>
</dbReference>
<dbReference type="Pfam" id="PF12802">
    <property type="entry name" value="MarR_2"/>
    <property type="match status" value="1"/>
</dbReference>
<dbReference type="InterPro" id="IPR036388">
    <property type="entry name" value="WH-like_DNA-bd_sf"/>
</dbReference>
<feature type="domain" description="HTH marR-type" evidence="1">
    <location>
        <begin position="8"/>
        <end position="142"/>
    </location>
</feature>
<dbReference type="SUPFAM" id="SSF46785">
    <property type="entry name" value="Winged helix' DNA-binding domain"/>
    <property type="match status" value="1"/>
</dbReference>
<dbReference type="SMART" id="SM00347">
    <property type="entry name" value="HTH_MARR"/>
    <property type="match status" value="1"/>
</dbReference>
<reference evidence="2 3" key="1">
    <citation type="submission" date="2015-11" db="EMBL/GenBank/DDBJ databases">
        <title>Expanding the genomic diversity of Burkholderia species for the development of highly accurate diagnostics.</title>
        <authorList>
            <person name="Sahl J."/>
            <person name="Keim P."/>
            <person name="Wagner D."/>
        </authorList>
    </citation>
    <scope>NUCLEOTIDE SEQUENCE [LARGE SCALE GENOMIC DNA]</scope>
    <source>
        <strain evidence="2 3">TSV85</strain>
    </source>
</reference>
<dbReference type="InterPro" id="IPR039422">
    <property type="entry name" value="MarR/SlyA-like"/>
</dbReference>
<dbReference type="InterPro" id="IPR000835">
    <property type="entry name" value="HTH_MarR-typ"/>
</dbReference>
<accession>A0A103E727</accession>
<evidence type="ECO:0000313" key="2">
    <source>
        <dbReference type="EMBL" id="KVE29493.1"/>
    </source>
</evidence>
<dbReference type="PANTHER" id="PTHR33164">
    <property type="entry name" value="TRANSCRIPTIONAL REGULATOR, MARR FAMILY"/>
    <property type="match status" value="1"/>
</dbReference>
<proteinExistence type="predicted"/>
<dbReference type="GO" id="GO:0006950">
    <property type="term" value="P:response to stress"/>
    <property type="evidence" value="ECO:0007669"/>
    <property type="project" value="TreeGrafter"/>
</dbReference>
<gene>
    <name evidence="2" type="ORF">WS67_04760</name>
</gene>
<dbReference type="Proteomes" id="UP000062788">
    <property type="component" value="Unassembled WGS sequence"/>
</dbReference>
<dbReference type="PANTHER" id="PTHR33164:SF57">
    <property type="entry name" value="MARR-FAMILY TRANSCRIPTIONAL REGULATOR"/>
    <property type="match status" value="1"/>
</dbReference>
<sequence>MAGGKTGLDQFVTDRMHVLNKLSDRGIGAIYQTRLGISLPEARAIASVGAFGPCSVMELARRANLDKSQASRTAETLIGRGLVKRGASDADARVVLIALTPAGAALNRKITALARKWNDGLLDCLNDSEKLAFSRALDKLIASARNRAQ</sequence>
<dbReference type="PRINTS" id="PR00598">
    <property type="entry name" value="HTHMARR"/>
</dbReference>
<name>A0A103E727_9BURK</name>
<dbReference type="PROSITE" id="PS50995">
    <property type="entry name" value="HTH_MARR_2"/>
    <property type="match status" value="1"/>
</dbReference>
<dbReference type="OrthoDB" id="9090742at2"/>
<dbReference type="Gene3D" id="1.10.10.10">
    <property type="entry name" value="Winged helix-like DNA-binding domain superfamily/Winged helix DNA-binding domain"/>
    <property type="match status" value="1"/>
</dbReference>
<evidence type="ECO:0000259" key="1">
    <source>
        <dbReference type="PROSITE" id="PS50995"/>
    </source>
</evidence>
<dbReference type="EMBL" id="LOWA01000013">
    <property type="protein sequence ID" value="KVE29493.1"/>
    <property type="molecule type" value="Genomic_DNA"/>
</dbReference>
<organism evidence="2 3">
    <name type="scientific">Burkholderia singularis</name>
    <dbReference type="NCBI Taxonomy" id="1503053"/>
    <lineage>
        <taxon>Bacteria</taxon>
        <taxon>Pseudomonadati</taxon>
        <taxon>Pseudomonadota</taxon>
        <taxon>Betaproteobacteria</taxon>
        <taxon>Burkholderiales</taxon>
        <taxon>Burkholderiaceae</taxon>
        <taxon>Burkholderia</taxon>
        <taxon>pseudomallei group</taxon>
    </lineage>
</organism>
<comment type="caution">
    <text evidence="2">The sequence shown here is derived from an EMBL/GenBank/DDBJ whole genome shotgun (WGS) entry which is preliminary data.</text>
</comment>
<dbReference type="GO" id="GO:0003700">
    <property type="term" value="F:DNA-binding transcription factor activity"/>
    <property type="evidence" value="ECO:0007669"/>
    <property type="project" value="InterPro"/>
</dbReference>
<keyword evidence="3" id="KW-1185">Reference proteome</keyword>
<protein>
    <submittedName>
        <fullName evidence="2">MarR family transcriptional regulator</fullName>
    </submittedName>
</protein>
<dbReference type="RefSeq" id="WP_059513426.1">
    <property type="nucleotide sequence ID" value="NZ_LOWA01000013.1"/>
</dbReference>